<sequence>MIAQAVKEDIPQLVDLLNSAYRGERSQKGWTTESHLIAGDVRTDETDVLKVLQQPGSIILKYTNDAGEIIGTVNLQQHDRGLYLGMFAVDPNLQGGGIGKQLLKAADEYAKKIGSVTIYMSVISVRKELIDWYKRHGYAETGERKPFVQDDLTGAHLQQLEFLILEKQIH</sequence>
<gene>
    <name evidence="2" type="ORF">ESA94_02085</name>
</gene>
<dbReference type="Proteomes" id="UP000290204">
    <property type="component" value="Unassembled WGS sequence"/>
</dbReference>
<dbReference type="PANTHER" id="PTHR43617">
    <property type="entry name" value="L-AMINO ACID N-ACETYLTRANSFERASE"/>
    <property type="match status" value="1"/>
</dbReference>
<evidence type="ECO:0000313" key="2">
    <source>
        <dbReference type="EMBL" id="RXK61826.1"/>
    </source>
</evidence>
<keyword evidence="2" id="KW-0808">Transferase</keyword>
<organism evidence="2 3">
    <name type="scientific">Lacibacter luteus</name>
    <dbReference type="NCBI Taxonomy" id="2508719"/>
    <lineage>
        <taxon>Bacteria</taxon>
        <taxon>Pseudomonadati</taxon>
        <taxon>Bacteroidota</taxon>
        <taxon>Chitinophagia</taxon>
        <taxon>Chitinophagales</taxon>
        <taxon>Chitinophagaceae</taxon>
        <taxon>Lacibacter</taxon>
    </lineage>
</organism>
<dbReference type="SUPFAM" id="SSF55729">
    <property type="entry name" value="Acyl-CoA N-acyltransferases (Nat)"/>
    <property type="match status" value="1"/>
</dbReference>
<dbReference type="AlphaFoldDB" id="A0A4Q1CLF9"/>
<dbReference type="Pfam" id="PF00583">
    <property type="entry name" value="Acetyltransf_1"/>
    <property type="match status" value="1"/>
</dbReference>
<dbReference type="CDD" id="cd04301">
    <property type="entry name" value="NAT_SF"/>
    <property type="match status" value="1"/>
</dbReference>
<dbReference type="RefSeq" id="WP_129129198.1">
    <property type="nucleotide sequence ID" value="NZ_SDHW01000001.1"/>
</dbReference>
<dbReference type="GO" id="GO:0016747">
    <property type="term" value="F:acyltransferase activity, transferring groups other than amino-acyl groups"/>
    <property type="evidence" value="ECO:0007669"/>
    <property type="project" value="InterPro"/>
</dbReference>
<name>A0A4Q1CLF9_9BACT</name>
<evidence type="ECO:0000259" key="1">
    <source>
        <dbReference type="PROSITE" id="PS51186"/>
    </source>
</evidence>
<dbReference type="Gene3D" id="3.40.630.30">
    <property type="match status" value="1"/>
</dbReference>
<proteinExistence type="predicted"/>
<reference evidence="2 3" key="1">
    <citation type="submission" date="2019-01" db="EMBL/GenBank/DDBJ databases">
        <title>Lacibacter sp. strain TTM-7.</title>
        <authorList>
            <person name="Chen W.-M."/>
        </authorList>
    </citation>
    <scope>NUCLEOTIDE SEQUENCE [LARGE SCALE GENOMIC DNA]</scope>
    <source>
        <strain evidence="2 3">TTM-7</strain>
    </source>
</reference>
<dbReference type="EMBL" id="SDHW01000001">
    <property type="protein sequence ID" value="RXK61826.1"/>
    <property type="molecule type" value="Genomic_DNA"/>
</dbReference>
<protein>
    <submittedName>
        <fullName evidence="2">GNAT family N-acetyltransferase</fullName>
    </submittedName>
</protein>
<dbReference type="InterPro" id="IPR016181">
    <property type="entry name" value="Acyl_CoA_acyltransferase"/>
</dbReference>
<evidence type="ECO:0000313" key="3">
    <source>
        <dbReference type="Proteomes" id="UP000290204"/>
    </source>
</evidence>
<keyword evidence="3" id="KW-1185">Reference proteome</keyword>
<accession>A0A4Q1CLF9</accession>
<comment type="caution">
    <text evidence="2">The sequence shown here is derived from an EMBL/GenBank/DDBJ whole genome shotgun (WGS) entry which is preliminary data.</text>
</comment>
<dbReference type="InterPro" id="IPR000182">
    <property type="entry name" value="GNAT_dom"/>
</dbReference>
<dbReference type="PANTHER" id="PTHR43617:SF9">
    <property type="entry name" value="GNAT FAMILY ACETYLTRANSFERASE"/>
    <property type="match status" value="1"/>
</dbReference>
<dbReference type="PROSITE" id="PS51186">
    <property type="entry name" value="GNAT"/>
    <property type="match status" value="1"/>
</dbReference>
<dbReference type="InterPro" id="IPR050276">
    <property type="entry name" value="MshD_Acetyltransferase"/>
</dbReference>
<dbReference type="OrthoDB" id="9796381at2"/>
<feature type="domain" description="N-acetyltransferase" evidence="1">
    <location>
        <begin position="1"/>
        <end position="170"/>
    </location>
</feature>